<keyword evidence="4" id="KW-0788">Thiol protease</keyword>
<sequence length="695" mass="74879">MHPAHPAAPQLHGHYQALVGGTVMDALVDMTGGVSSRHALPPRPSELGALWALLLQTAAGQVMMGCSCSDRRQSAGSGAPLPAPDDDGDDDIAAATGLVGRHAYAILQAVETRPDAGAPRGRRLVQICNPWGRRVWRGAWDRDDPRWTEALRVQAPEGPPGTFWMELADVCAHFDAISACTIWDDRLPFATSIRGAWRGPQAAGPLSGPLGKFLPQYELVFTGPPAGGAGEAPTARLVAALMRRDPRGRAGRGAAALGGEEAAGREEEHMSLALVRHERPRGERVVGYDADMDLAGRGARSYTNSREVTLEATLDTDGRYMLVPATLRVGAELPYALRVFSDRPYAIRPVPFEAAWQEATIEGEWAPLQAEGLPSSQGAWWENPQFLLSLLTQEGLPPTEVPVQVCLEPFYTHAIDPAGRYRLLPGLDAEGNHPTPYYYDLVCLPATPAAQEVEGDEGPADGPIYRTCTYKPLIPPTFTNAPENVRQLSLRAGGSAILMPTTYGARQYGRFRLTVLCPVGTPVALQLQPVPEWPHRTALWGAWTGPTAAGCPNSGTAFWRNPTFRLRLQGGRRARVVLCQHAPGDREAREGLARLSPAEGRALVPLAPPANDPPADEGDAGPELQSIGLVLADPRTREILCRPPSWTNGAAVTLVVEAEPDRDYLLIPSTFDPGQEGLFRLVVFSQCPHILTGPQ</sequence>
<dbReference type="GO" id="GO:0006508">
    <property type="term" value="P:proteolysis"/>
    <property type="evidence" value="ECO:0007669"/>
    <property type="project" value="UniProtKB-KW"/>
</dbReference>
<dbReference type="SUPFAM" id="SSF54001">
    <property type="entry name" value="Cysteine proteinases"/>
    <property type="match status" value="1"/>
</dbReference>
<evidence type="ECO:0000256" key="2">
    <source>
        <dbReference type="ARBA" id="ARBA00022670"/>
    </source>
</evidence>
<feature type="region of interest" description="Disordered" evidence="6">
    <location>
        <begin position="68"/>
        <end position="90"/>
    </location>
</feature>
<dbReference type="InterPro" id="IPR001300">
    <property type="entry name" value="Peptidase_C2_calpain_cat"/>
</dbReference>
<dbReference type="SUPFAM" id="SSF49758">
    <property type="entry name" value="Calpain large subunit, middle domain (domain III)"/>
    <property type="match status" value="3"/>
</dbReference>
<dbReference type="InterPro" id="IPR022684">
    <property type="entry name" value="Calpain_cysteine_protease"/>
</dbReference>
<accession>A0ABQ8U7L3</accession>
<dbReference type="InterPro" id="IPR036213">
    <property type="entry name" value="Calpain_III_sf"/>
</dbReference>
<dbReference type="PROSITE" id="PS50203">
    <property type="entry name" value="CALPAIN_CAT"/>
    <property type="match status" value="1"/>
</dbReference>
<dbReference type="SMART" id="SM00230">
    <property type="entry name" value="CysPc"/>
    <property type="match status" value="1"/>
</dbReference>
<evidence type="ECO:0000256" key="3">
    <source>
        <dbReference type="ARBA" id="ARBA00022801"/>
    </source>
</evidence>
<comment type="similarity">
    <text evidence="1">Belongs to the peptidase C2 family.</text>
</comment>
<dbReference type="Pfam" id="PF00648">
    <property type="entry name" value="Peptidase_C2"/>
    <property type="match status" value="1"/>
</dbReference>
<evidence type="ECO:0000313" key="9">
    <source>
        <dbReference type="Proteomes" id="UP001141327"/>
    </source>
</evidence>
<dbReference type="Gene3D" id="2.60.120.380">
    <property type="match status" value="3"/>
</dbReference>
<proteinExistence type="inferred from homology"/>
<reference evidence="8" key="1">
    <citation type="journal article" date="2022" name="bioRxiv">
        <title>Genomics of Preaxostyla Flagellates Illuminates Evolutionary Transitions and the Path Towards Mitochondrial Loss.</title>
        <authorList>
            <person name="Novak L.V.F."/>
            <person name="Treitli S.C."/>
            <person name="Pyrih J."/>
            <person name="Halakuc P."/>
            <person name="Pipaliya S.V."/>
            <person name="Vacek V."/>
            <person name="Brzon O."/>
            <person name="Soukal P."/>
            <person name="Eme L."/>
            <person name="Dacks J.B."/>
            <person name="Karnkowska A."/>
            <person name="Elias M."/>
            <person name="Hampl V."/>
        </authorList>
    </citation>
    <scope>NUCLEOTIDE SEQUENCE</scope>
    <source>
        <strain evidence="8">RCP-MX</strain>
    </source>
</reference>
<dbReference type="Gene3D" id="3.90.70.10">
    <property type="entry name" value="Cysteine proteinases"/>
    <property type="match status" value="1"/>
</dbReference>
<dbReference type="PRINTS" id="PR00704">
    <property type="entry name" value="CALPAIN"/>
</dbReference>
<dbReference type="InterPro" id="IPR022683">
    <property type="entry name" value="Calpain_III"/>
</dbReference>
<feature type="domain" description="Calpain catalytic" evidence="7">
    <location>
        <begin position="7"/>
        <end position="183"/>
    </location>
</feature>
<comment type="caution">
    <text evidence="5">Lacks conserved residue(s) required for the propagation of feature annotation.</text>
</comment>
<evidence type="ECO:0000256" key="4">
    <source>
        <dbReference type="ARBA" id="ARBA00022807"/>
    </source>
</evidence>
<comment type="caution">
    <text evidence="8">The sequence shown here is derived from an EMBL/GenBank/DDBJ whole genome shotgun (WGS) entry which is preliminary data.</text>
</comment>
<protein>
    <submittedName>
        <fullName evidence="8">Calpain-type cysteine protease DEK1</fullName>
    </submittedName>
</protein>
<evidence type="ECO:0000313" key="8">
    <source>
        <dbReference type="EMBL" id="KAJ4455309.1"/>
    </source>
</evidence>
<dbReference type="InterPro" id="IPR038765">
    <property type="entry name" value="Papain-like_cys_pep_sf"/>
</dbReference>
<dbReference type="Pfam" id="PF01067">
    <property type="entry name" value="Calpain_III"/>
    <property type="match status" value="1"/>
</dbReference>
<dbReference type="EMBL" id="JAPMOS010000112">
    <property type="protein sequence ID" value="KAJ4455309.1"/>
    <property type="molecule type" value="Genomic_DNA"/>
</dbReference>
<evidence type="ECO:0000256" key="1">
    <source>
        <dbReference type="ARBA" id="ARBA00007623"/>
    </source>
</evidence>
<dbReference type="PANTHER" id="PTHR10183">
    <property type="entry name" value="CALPAIN"/>
    <property type="match status" value="1"/>
</dbReference>
<evidence type="ECO:0000259" key="7">
    <source>
        <dbReference type="PROSITE" id="PS50203"/>
    </source>
</evidence>
<dbReference type="PANTHER" id="PTHR10183:SF379">
    <property type="entry name" value="CALPAIN-5"/>
    <property type="match status" value="1"/>
</dbReference>
<keyword evidence="9" id="KW-1185">Reference proteome</keyword>
<dbReference type="GO" id="GO:0008233">
    <property type="term" value="F:peptidase activity"/>
    <property type="evidence" value="ECO:0007669"/>
    <property type="project" value="UniProtKB-KW"/>
</dbReference>
<evidence type="ECO:0000256" key="5">
    <source>
        <dbReference type="PROSITE-ProRule" id="PRU00239"/>
    </source>
</evidence>
<name>A0ABQ8U7L3_9EUKA</name>
<dbReference type="Proteomes" id="UP001141327">
    <property type="component" value="Unassembled WGS sequence"/>
</dbReference>
<organism evidence="8 9">
    <name type="scientific">Paratrimastix pyriformis</name>
    <dbReference type="NCBI Taxonomy" id="342808"/>
    <lineage>
        <taxon>Eukaryota</taxon>
        <taxon>Metamonada</taxon>
        <taxon>Preaxostyla</taxon>
        <taxon>Paratrimastigidae</taxon>
        <taxon>Paratrimastix</taxon>
    </lineage>
</organism>
<gene>
    <name evidence="8" type="ORF">PAPYR_9774</name>
</gene>
<evidence type="ECO:0000256" key="6">
    <source>
        <dbReference type="SAM" id="MobiDB-lite"/>
    </source>
</evidence>
<keyword evidence="3" id="KW-0378">Hydrolase</keyword>
<dbReference type="SMART" id="SM00720">
    <property type="entry name" value="calpain_III"/>
    <property type="match status" value="1"/>
</dbReference>
<keyword evidence="2 8" id="KW-0645">Protease</keyword>
<dbReference type="InterPro" id="IPR022682">
    <property type="entry name" value="Calpain_domain_III"/>
</dbReference>